<protein>
    <recommendedName>
        <fullName evidence="1">Helix-turn-helix domain-containing protein</fullName>
    </recommendedName>
</protein>
<dbReference type="RefSeq" id="WP_011834775.1">
    <property type="nucleotide sequence ID" value="NZ_CAKMAO010000001.1"/>
</dbReference>
<gene>
    <name evidence="2" type="ORF">M20_0947</name>
</gene>
<evidence type="ECO:0000259" key="1">
    <source>
        <dbReference type="Pfam" id="PF12728"/>
    </source>
</evidence>
<proteinExistence type="predicted"/>
<evidence type="ECO:0000313" key="2">
    <source>
        <dbReference type="EMBL" id="KSU21237.1"/>
    </source>
</evidence>
<dbReference type="InterPro" id="IPR041657">
    <property type="entry name" value="HTH_17"/>
</dbReference>
<dbReference type="PATRIC" id="fig|1360.108.peg.2237"/>
<comment type="caution">
    <text evidence="2">The sequence shown here is derived from an EMBL/GenBank/DDBJ whole genome shotgun (WGS) entry which is preliminary data.</text>
</comment>
<dbReference type="AlphaFoldDB" id="A0A0V8E5X2"/>
<dbReference type="EMBL" id="LKLU01000066">
    <property type="protein sequence ID" value="KSU21237.1"/>
    <property type="molecule type" value="Genomic_DNA"/>
</dbReference>
<accession>A0A0V8E5X2</accession>
<dbReference type="Proteomes" id="UP000053719">
    <property type="component" value="Unassembled WGS sequence"/>
</dbReference>
<organism evidence="2 3">
    <name type="scientific">Lactococcus lactis subsp. lactis</name>
    <name type="common">Streptococcus lactis</name>
    <dbReference type="NCBI Taxonomy" id="1360"/>
    <lineage>
        <taxon>Bacteria</taxon>
        <taxon>Bacillati</taxon>
        <taxon>Bacillota</taxon>
        <taxon>Bacilli</taxon>
        <taxon>Lactobacillales</taxon>
        <taxon>Streptococcaceae</taxon>
        <taxon>Lactococcus</taxon>
    </lineage>
</organism>
<feature type="domain" description="Helix-turn-helix" evidence="1">
    <location>
        <begin position="8"/>
        <end position="59"/>
    </location>
</feature>
<sequence length="78" mass="9709">MEYKDDDYLTTQQVAEKFSIHDQTVYRRRKAMELFPQFKSGIFMNGRRFRYKEIRDFMQFVNTPEYKQELKKRQSVIK</sequence>
<evidence type="ECO:0000313" key="3">
    <source>
        <dbReference type="Proteomes" id="UP000053719"/>
    </source>
</evidence>
<reference evidence="3" key="1">
    <citation type="submission" date="2015-10" db="EMBL/GenBank/DDBJ databases">
        <title>Draft Genome Sequences of 11 Lactococcus lactis subspecies cremoris strains.</title>
        <authorList>
            <person name="Wels M."/>
            <person name="Backus L."/>
            <person name="Boekhorst J."/>
            <person name="Dijkstra A."/>
            <person name="Beerthuizen M."/>
            <person name="Kelly W."/>
            <person name="Siezen R."/>
            <person name="Bachmann H."/>
            <person name="Van Hijum S."/>
        </authorList>
    </citation>
    <scope>NUCLEOTIDE SEQUENCE [LARGE SCALE GENOMIC DNA]</scope>
    <source>
        <strain evidence="3">M20</strain>
    </source>
</reference>
<name>A0A0V8E5X2_LACLL</name>
<dbReference type="Pfam" id="PF12728">
    <property type="entry name" value="HTH_17"/>
    <property type="match status" value="1"/>
</dbReference>